<dbReference type="InterPro" id="IPR041711">
    <property type="entry name" value="Met-tRNA-FMT_N"/>
</dbReference>
<evidence type="ECO:0000259" key="2">
    <source>
        <dbReference type="Pfam" id="PF00551"/>
    </source>
</evidence>
<protein>
    <recommendedName>
        <fullName evidence="1">methionyl-tRNA formyltransferase</fullName>
        <ecNumber evidence="1">2.1.2.9</ecNumber>
    </recommendedName>
</protein>
<dbReference type="GO" id="GO:0005829">
    <property type="term" value="C:cytosol"/>
    <property type="evidence" value="ECO:0007669"/>
    <property type="project" value="TreeGrafter"/>
</dbReference>
<evidence type="ECO:0000256" key="1">
    <source>
        <dbReference type="ARBA" id="ARBA00012261"/>
    </source>
</evidence>
<evidence type="ECO:0000313" key="4">
    <source>
        <dbReference type="Proteomes" id="UP001168575"/>
    </source>
</evidence>
<dbReference type="EC" id="2.1.2.9" evidence="1"/>
<dbReference type="Gene3D" id="3.40.50.12230">
    <property type="match status" value="1"/>
</dbReference>
<sequence length="230" mass="24781">MRVLFMGTPNFARIILSKLIESEHDVCAVFTKQDAVSKRGNKLIPSEVKSLCLEAGVDVFTPATLKDEAVQDQIKELNPDVICVAAYGKILPKAVLEAPKFGCINVHASLLPRWRGAAPIERGILAGDESQGVSIMQMEEGLDTGDYCKQVAIDAVGKNAVQLTCELAEAGAAALIDCLNDLEAGKPVDWIQQDESQVTYAEKIDKHELSLNESDSAAENVQRVLASADS</sequence>
<dbReference type="NCBIfam" id="TIGR00460">
    <property type="entry name" value="fmt"/>
    <property type="match status" value="1"/>
</dbReference>
<keyword evidence="4" id="KW-1185">Reference proteome</keyword>
<dbReference type="SUPFAM" id="SSF53328">
    <property type="entry name" value="Formyltransferase"/>
    <property type="match status" value="1"/>
</dbReference>
<gene>
    <name evidence="3" type="primary">fmt</name>
    <name evidence="3" type="ORF">Q3982_05690</name>
</gene>
<comment type="caution">
    <text evidence="3">The sequence shown here is derived from an EMBL/GenBank/DDBJ whole genome shotgun (WGS) entry which is preliminary data.</text>
</comment>
<accession>A0AA43RJW1</accession>
<dbReference type="InterPro" id="IPR002376">
    <property type="entry name" value="Formyl_transf_N"/>
</dbReference>
<proteinExistence type="predicted"/>
<dbReference type="InterPro" id="IPR005794">
    <property type="entry name" value="Fmt"/>
</dbReference>
<evidence type="ECO:0000313" key="3">
    <source>
        <dbReference type="EMBL" id="MDO4842151.1"/>
    </source>
</evidence>
<dbReference type="AlphaFoldDB" id="A0AA43RJW1"/>
<feature type="non-terminal residue" evidence="3">
    <location>
        <position position="230"/>
    </location>
</feature>
<dbReference type="PANTHER" id="PTHR11138">
    <property type="entry name" value="METHIONYL-TRNA FORMYLTRANSFERASE"/>
    <property type="match status" value="1"/>
</dbReference>
<dbReference type="Proteomes" id="UP001168575">
    <property type="component" value="Unassembled WGS sequence"/>
</dbReference>
<dbReference type="GO" id="GO:0004479">
    <property type="term" value="F:methionyl-tRNA formyltransferase activity"/>
    <property type="evidence" value="ECO:0007669"/>
    <property type="project" value="UniProtKB-EC"/>
</dbReference>
<keyword evidence="3" id="KW-0808">Transferase</keyword>
<organism evidence="3 4">
    <name type="scientific">Phoenicibacter congonensis</name>
    <dbReference type="NCBI Taxonomy" id="1944646"/>
    <lineage>
        <taxon>Bacteria</taxon>
        <taxon>Bacillati</taxon>
        <taxon>Actinomycetota</taxon>
        <taxon>Coriobacteriia</taxon>
        <taxon>Eggerthellales</taxon>
        <taxon>Eggerthellaceae</taxon>
        <taxon>Phoenicibacter</taxon>
    </lineage>
</organism>
<dbReference type="PANTHER" id="PTHR11138:SF5">
    <property type="entry name" value="METHIONYL-TRNA FORMYLTRANSFERASE, MITOCHONDRIAL"/>
    <property type="match status" value="1"/>
</dbReference>
<name>A0AA43RJW1_9ACTN</name>
<dbReference type="EMBL" id="JAUMVS010000103">
    <property type="protein sequence ID" value="MDO4842151.1"/>
    <property type="molecule type" value="Genomic_DNA"/>
</dbReference>
<dbReference type="CDD" id="cd08646">
    <property type="entry name" value="FMT_core_Met-tRNA-FMT_N"/>
    <property type="match status" value="1"/>
</dbReference>
<dbReference type="Pfam" id="PF00551">
    <property type="entry name" value="Formyl_trans_N"/>
    <property type="match status" value="1"/>
</dbReference>
<dbReference type="InterPro" id="IPR036477">
    <property type="entry name" value="Formyl_transf_N_sf"/>
</dbReference>
<reference evidence="3" key="1">
    <citation type="submission" date="2023-07" db="EMBL/GenBank/DDBJ databases">
        <title>Between Cages and Wild: Unraveling the Impact of Captivity on Animal Microbiomes and Antimicrobial Resistance.</title>
        <authorList>
            <person name="Schmartz G.P."/>
            <person name="Rehner J."/>
            <person name="Schuff M.J."/>
            <person name="Becker S.L."/>
            <person name="Kravczyk M."/>
            <person name="Gurevich A."/>
            <person name="Francke R."/>
            <person name="Mueller R."/>
            <person name="Keller V."/>
            <person name="Keller A."/>
        </authorList>
    </citation>
    <scope>NUCLEOTIDE SEQUENCE</scope>
    <source>
        <strain evidence="3">S12M_St_49</strain>
    </source>
</reference>
<feature type="domain" description="Formyl transferase N-terminal" evidence="2">
    <location>
        <begin position="1"/>
        <end position="177"/>
    </location>
</feature>